<keyword evidence="5" id="KW-1185">Reference proteome</keyword>
<dbReference type="GO" id="GO:0016747">
    <property type="term" value="F:acyltransferase activity, transferring groups other than amino-acyl groups"/>
    <property type="evidence" value="ECO:0007669"/>
    <property type="project" value="InterPro"/>
</dbReference>
<gene>
    <name evidence="4" type="ORF">SAMN04488103_101661</name>
</gene>
<dbReference type="PANTHER" id="PTHR43877">
    <property type="entry name" value="AMINOALKYLPHOSPHONATE N-ACETYLTRANSFERASE-RELATED-RELATED"/>
    <property type="match status" value="1"/>
</dbReference>
<dbReference type="OrthoDB" id="7992078at2"/>
<sequence length="162" mass="17364">MIRSLDPQQDRAAVAALFRAAADYVALETGLPVDDSQADAFFTDAPPGIDPATSLRLGLFDGATLLGKVDVAFGYPGPQDAYIGLMIFAPAARGAGHGARLLRAVETAARARGATRLLIAALEANPKGRAFWQREGFLPEQVFPDRPYGTRHHTVHRMAKPL</sequence>
<keyword evidence="1 4" id="KW-0808">Transferase</keyword>
<dbReference type="InterPro" id="IPR000182">
    <property type="entry name" value="GNAT_dom"/>
</dbReference>
<name>A0A1H7ZUR3_9RHOB</name>
<feature type="domain" description="N-acetyltransferase" evidence="3">
    <location>
        <begin position="1"/>
        <end position="162"/>
    </location>
</feature>
<evidence type="ECO:0000259" key="3">
    <source>
        <dbReference type="PROSITE" id="PS51186"/>
    </source>
</evidence>
<dbReference type="AlphaFoldDB" id="A0A1H7ZUR3"/>
<dbReference type="Pfam" id="PF00583">
    <property type="entry name" value="Acetyltransf_1"/>
    <property type="match status" value="1"/>
</dbReference>
<dbReference type="CDD" id="cd04301">
    <property type="entry name" value="NAT_SF"/>
    <property type="match status" value="1"/>
</dbReference>
<dbReference type="Gene3D" id="3.40.630.30">
    <property type="match status" value="1"/>
</dbReference>
<dbReference type="EMBL" id="FOCE01000001">
    <property type="protein sequence ID" value="SEM62362.1"/>
    <property type="molecule type" value="Genomic_DNA"/>
</dbReference>
<dbReference type="PROSITE" id="PS51186">
    <property type="entry name" value="GNAT"/>
    <property type="match status" value="1"/>
</dbReference>
<evidence type="ECO:0000313" key="5">
    <source>
        <dbReference type="Proteomes" id="UP000198761"/>
    </source>
</evidence>
<evidence type="ECO:0000256" key="2">
    <source>
        <dbReference type="ARBA" id="ARBA00023315"/>
    </source>
</evidence>
<dbReference type="SUPFAM" id="SSF55729">
    <property type="entry name" value="Acyl-CoA N-acyltransferases (Nat)"/>
    <property type="match status" value="1"/>
</dbReference>
<dbReference type="RefSeq" id="WP_091296631.1">
    <property type="nucleotide sequence ID" value="NZ_FOCE01000001.1"/>
</dbReference>
<accession>A0A1H7ZUR3</accession>
<protein>
    <submittedName>
        <fullName evidence="4">Acetyltransferase (GNAT) family protein</fullName>
    </submittedName>
</protein>
<reference evidence="4 5" key="1">
    <citation type="submission" date="2016-10" db="EMBL/GenBank/DDBJ databases">
        <authorList>
            <person name="de Groot N.N."/>
        </authorList>
    </citation>
    <scope>NUCLEOTIDE SEQUENCE [LARGE SCALE GENOMIC DNA]</scope>
    <source>
        <strain evidence="4 5">DSM 3857</strain>
    </source>
</reference>
<proteinExistence type="predicted"/>
<dbReference type="InterPro" id="IPR016181">
    <property type="entry name" value="Acyl_CoA_acyltransferase"/>
</dbReference>
<dbReference type="Proteomes" id="UP000198761">
    <property type="component" value="Unassembled WGS sequence"/>
</dbReference>
<evidence type="ECO:0000256" key="1">
    <source>
        <dbReference type="ARBA" id="ARBA00022679"/>
    </source>
</evidence>
<keyword evidence="2" id="KW-0012">Acyltransferase</keyword>
<organism evidence="4 5">
    <name type="scientific">Gemmobacter aquatilis</name>
    <dbReference type="NCBI Taxonomy" id="933059"/>
    <lineage>
        <taxon>Bacteria</taxon>
        <taxon>Pseudomonadati</taxon>
        <taxon>Pseudomonadota</taxon>
        <taxon>Alphaproteobacteria</taxon>
        <taxon>Rhodobacterales</taxon>
        <taxon>Paracoccaceae</taxon>
        <taxon>Gemmobacter</taxon>
    </lineage>
</organism>
<dbReference type="STRING" id="933059.SAMN04488103_101661"/>
<dbReference type="InterPro" id="IPR050832">
    <property type="entry name" value="Bact_Acetyltransf"/>
</dbReference>
<evidence type="ECO:0000313" key="4">
    <source>
        <dbReference type="EMBL" id="SEM62362.1"/>
    </source>
</evidence>